<reference evidence="1 2" key="1">
    <citation type="journal article" date="2010" name="PLoS ONE">
        <title>The glycobiome of the rumen bacterium Butyrivibrio proteoclasticus B316(T) highlights adaptation to a polysaccharide-rich environment.</title>
        <authorList>
            <person name="Kelly W.J."/>
            <person name="Leahy S.C."/>
            <person name="Altermann E."/>
            <person name="Yeoman C.J."/>
            <person name="Dunne J.C."/>
            <person name="Kong Z."/>
            <person name="Pacheco D.M."/>
            <person name="Li D."/>
            <person name="Noel S.J."/>
            <person name="Moon C.D."/>
            <person name="Cookson A.L."/>
            <person name="Attwood G.T."/>
        </authorList>
    </citation>
    <scope>NUCLEOTIDE SEQUENCE [LARGE SCALE GENOMIC DNA]</scope>
    <source>
        <strain evidence="2">ATCC 51982 / DSM 14932 / B316</strain>
    </source>
</reference>
<dbReference type="AlphaFoldDB" id="E0S1S0"/>
<dbReference type="Proteomes" id="UP000001299">
    <property type="component" value="Chromosome 1"/>
</dbReference>
<dbReference type="EMBL" id="CP001810">
    <property type="protein sequence ID" value="ADL33745.1"/>
    <property type="molecule type" value="Genomic_DNA"/>
</dbReference>
<evidence type="ECO:0008006" key="3">
    <source>
        <dbReference type="Google" id="ProtNLM"/>
    </source>
</evidence>
<protein>
    <recommendedName>
        <fullName evidence="3">Coenzyme PQQ synthesis protein D (PqqD)</fullName>
    </recommendedName>
</protein>
<dbReference type="InterPro" id="IPR008792">
    <property type="entry name" value="PQQD"/>
</dbReference>
<dbReference type="RefSeq" id="WP_013280401.1">
    <property type="nucleotide sequence ID" value="NC_014387.1"/>
</dbReference>
<organism evidence="1 2">
    <name type="scientific">Butyrivibrio proteoclasticus (strain ATCC 51982 / DSM 14932 / B316)</name>
    <name type="common">Clostridium proteoclasticum</name>
    <dbReference type="NCBI Taxonomy" id="515622"/>
    <lineage>
        <taxon>Bacteria</taxon>
        <taxon>Bacillati</taxon>
        <taxon>Bacillota</taxon>
        <taxon>Clostridia</taxon>
        <taxon>Lachnospirales</taxon>
        <taxon>Lachnospiraceae</taxon>
        <taxon>Butyrivibrio</taxon>
    </lineage>
</organism>
<proteinExistence type="predicted"/>
<dbReference type="STRING" id="515622.bpr_I1003"/>
<dbReference type="HOGENOM" id="CLU_693809_0_0_9"/>
<dbReference type="KEGG" id="bpb:bpr_I1003"/>
<sequence>MIRNNDFTLEYIGDTPCLLTHGQSAADRKKSLFLNDTGVFIWNLLSKDLTIEEIFDSCYKHFEIDEADRPDAKRSIQSFMDSLCYSGMVIDTDFYKKLKLKKYVSMNIAGICVNLFGKEELFDDSFMSFADDEYTCSADKTQNIYVYHIAPVIHKSGELIIRDKEVSVIKTCDKYILIFPLWEHVDELHISPDGQKVSVFVKDTDNAKEEVFWAIRHAFLYMARIHNLFAIHSVSVEYDHKALLFSAGSGIGKSTHAALWNRLYGVRQINGDLNLLGKGDDGKIYAYGMPWCGTSGIYDAKDYELRGIVLLRQDPNNFVSHLQPEAKALAIMNRIISPMWNSEMSLSVIRFAQEVSADYPVWNYSCNTSDDAAAFIKSQIDSTTA</sequence>
<evidence type="ECO:0000313" key="2">
    <source>
        <dbReference type="Proteomes" id="UP000001299"/>
    </source>
</evidence>
<dbReference type="eggNOG" id="ENOG502ZC46">
    <property type="taxonomic scope" value="Bacteria"/>
</dbReference>
<evidence type="ECO:0000313" key="1">
    <source>
        <dbReference type="EMBL" id="ADL33745.1"/>
    </source>
</evidence>
<dbReference type="SUPFAM" id="SSF53795">
    <property type="entry name" value="PEP carboxykinase-like"/>
    <property type="match status" value="1"/>
</dbReference>
<dbReference type="Pfam" id="PF05402">
    <property type="entry name" value="PqqD"/>
    <property type="match status" value="1"/>
</dbReference>
<keyword evidence="2" id="KW-1185">Reference proteome</keyword>
<gene>
    <name evidence="1" type="ordered locus">bpr_I1003</name>
</gene>
<name>E0S1S0_BUTPB</name>
<accession>E0S1S0</accession>